<dbReference type="Gene3D" id="3.30.200.20">
    <property type="entry name" value="Phosphorylase Kinase, domain 1"/>
    <property type="match status" value="1"/>
</dbReference>
<dbReference type="GO" id="GO:0061630">
    <property type="term" value="F:ubiquitin protein ligase activity"/>
    <property type="evidence" value="ECO:0007669"/>
    <property type="project" value="UniProtKB-EC"/>
</dbReference>
<feature type="domain" description="Protein kinase" evidence="11">
    <location>
        <begin position="504"/>
        <end position="767"/>
    </location>
</feature>
<evidence type="ECO:0000256" key="5">
    <source>
        <dbReference type="ARBA" id="ARBA00022679"/>
    </source>
</evidence>
<evidence type="ECO:0000256" key="9">
    <source>
        <dbReference type="ARBA" id="ARBA00022840"/>
    </source>
</evidence>
<dbReference type="Proteomes" id="UP001055439">
    <property type="component" value="Chromosome 5"/>
</dbReference>
<dbReference type="InterPro" id="IPR011009">
    <property type="entry name" value="Kinase-like_dom_sf"/>
</dbReference>
<sequence length="858" mass="96444">MVSADEWLLQKRDSTFSLLLIYSEERLCDLDMVKGEEGLFTPTIHPLLLKERKTGKGRQRVVGYSKRWRKATVALAINGTSNSKHIVQWALNKFISGGGVMFKLLHVRPRIKMVPSPIGNLPVEQVQDDVCSAYKKEEEWKTEVMLRPYKDMCSAKQIETEVVIHEADDVAEAISKEVTENNISMLVIGASSKNAIIRKLWGSNLSSRIAECTPSFCTVYVISRGKLSSVRASAFGTDETAPTSVTKDSFKEENDSSAVFYSSSNNSSSPKSEMIDLDTEVNFPFQLPCLPQLQQNLAYASKDYESSNSANSLLIRNTSLFEDSRVSSYNTSETRYSNSIASLRSYQTDKSWSSNMSFYGSTEYSQSGNEGDIHLELERLRTEIKHFMRIYKLAPDESISASHQLNDIHTHHAEEILRLQEICSRLEKTTKMAQQEKERCEAAEKEAEYVKECTKREVLLGKDPEKSASHKVSEKQSLGKELACSSEPYVKYTWEEIVAATLSFSDALKIGVGASGTVYRGSFHQTVAAIKVLNSNEGYTTRQFKQELEILSRVRHPHMLLLLGACPEKGCLVYEYMENGSLEDRLQCKNNTLPLPWFCRFRIAWEVASALIFLHNSKPEPIVHRDLKPANILLGNNFVSKIGDAGLSTLFPTLNMPLSTLYKDTDPVGTFFYMDPEYQRTGLVSPKSDTYALGMVILQLLTAKSPMGLALIVETALERDCLMDILDSKAGQWPKAEAKELAILGLCCLELRRKDRPDLKDQVLPVLERLKAMAEQAYDSALHDPSVPPNHFICPILKVVMDDPCIAADGYTYNRNAIETWLSRNDTSPMTNLLFPSKEIICNTSLLSAIKDWKARTQ</sequence>
<dbReference type="PANTHER" id="PTHR45647">
    <property type="entry name" value="OS02G0152300 PROTEIN"/>
    <property type="match status" value="1"/>
</dbReference>
<evidence type="ECO:0000313" key="13">
    <source>
        <dbReference type="EMBL" id="URE06946.1"/>
    </source>
</evidence>
<dbReference type="PROSITE" id="PS00107">
    <property type="entry name" value="PROTEIN_KINASE_ATP"/>
    <property type="match status" value="1"/>
</dbReference>
<evidence type="ECO:0000259" key="11">
    <source>
        <dbReference type="PROSITE" id="PS50011"/>
    </source>
</evidence>
<dbReference type="InterPro" id="IPR008271">
    <property type="entry name" value="Ser/Thr_kinase_AS"/>
</dbReference>
<evidence type="ECO:0000256" key="3">
    <source>
        <dbReference type="ARBA" id="ARBA00012483"/>
    </source>
</evidence>
<evidence type="ECO:0000256" key="4">
    <source>
        <dbReference type="ARBA" id="ARBA00022527"/>
    </source>
</evidence>
<protein>
    <recommendedName>
        <fullName evidence="3">RING-type E3 ubiquitin transferase</fullName>
        <ecNumber evidence="3">2.3.2.27</ecNumber>
    </recommendedName>
</protein>
<dbReference type="InterPro" id="IPR000719">
    <property type="entry name" value="Prot_kinase_dom"/>
</dbReference>
<feature type="domain" description="U-box" evidence="12">
    <location>
        <begin position="787"/>
        <end position="858"/>
    </location>
</feature>
<dbReference type="InterPro" id="IPR003613">
    <property type="entry name" value="Ubox_domain"/>
</dbReference>
<evidence type="ECO:0000256" key="6">
    <source>
        <dbReference type="ARBA" id="ARBA00022741"/>
    </source>
</evidence>
<keyword evidence="8" id="KW-0833">Ubl conjugation pathway</keyword>
<dbReference type="Gene3D" id="3.40.50.620">
    <property type="entry name" value="HUPs"/>
    <property type="match status" value="1"/>
</dbReference>
<dbReference type="PROSITE" id="PS00108">
    <property type="entry name" value="PROTEIN_KINASE_ST"/>
    <property type="match status" value="1"/>
</dbReference>
<dbReference type="SMART" id="SM00220">
    <property type="entry name" value="S_TKc"/>
    <property type="match status" value="1"/>
</dbReference>
<keyword evidence="5" id="KW-0808">Transferase</keyword>
<keyword evidence="6 10" id="KW-0547">Nucleotide-binding</keyword>
<organism evidence="13 14">
    <name type="scientific">Musa troglodytarum</name>
    <name type="common">fe'i banana</name>
    <dbReference type="NCBI Taxonomy" id="320322"/>
    <lineage>
        <taxon>Eukaryota</taxon>
        <taxon>Viridiplantae</taxon>
        <taxon>Streptophyta</taxon>
        <taxon>Embryophyta</taxon>
        <taxon>Tracheophyta</taxon>
        <taxon>Spermatophyta</taxon>
        <taxon>Magnoliopsida</taxon>
        <taxon>Liliopsida</taxon>
        <taxon>Zingiberales</taxon>
        <taxon>Musaceae</taxon>
        <taxon>Musa</taxon>
    </lineage>
</organism>
<dbReference type="PROSITE" id="PS50011">
    <property type="entry name" value="PROTEIN_KINASE_DOM"/>
    <property type="match status" value="1"/>
</dbReference>
<dbReference type="EMBL" id="CP097507">
    <property type="protein sequence ID" value="URE06946.1"/>
    <property type="molecule type" value="Genomic_DNA"/>
</dbReference>
<comment type="catalytic activity">
    <reaction evidence="1">
        <text>S-ubiquitinyl-[E2 ubiquitin-conjugating enzyme]-L-cysteine + [acceptor protein]-L-lysine = [E2 ubiquitin-conjugating enzyme]-L-cysteine + N(6)-ubiquitinyl-[acceptor protein]-L-lysine.</text>
        <dbReference type="EC" id="2.3.2.27"/>
    </reaction>
</comment>
<dbReference type="Gene3D" id="3.30.40.10">
    <property type="entry name" value="Zinc/RING finger domain, C3HC4 (zinc finger)"/>
    <property type="match status" value="1"/>
</dbReference>
<reference evidence="13" key="1">
    <citation type="submission" date="2022-05" db="EMBL/GenBank/DDBJ databases">
        <title>The Musa troglodytarum L. genome provides insights into the mechanism of non-climacteric behaviour and enrichment of carotenoids.</title>
        <authorList>
            <person name="Wang J."/>
        </authorList>
    </citation>
    <scope>NUCLEOTIDE SEQUENCE</scope>
    <source>
        <tissue evidence="13">Leaf</tissue>
    </source>
</reference>
<dbReference type="InterPro" id="IPR051348">
    <property type="entry name" value="U-box_ubiquitin_ligases"/>
</dbReference>
<dbReference type="SUPFAM" id="SSF52402">
    <property type="entry name" value="Adenine nucleotide alpha hydrolases-like"/>
    <property type="match status" value="1"/>
</dbReference>
<dbReference type="InterPro" id="IPR014729">
    <property type="entry name" value="Rossmann-like_a/b/a_fold"/>
</dbReference>
<dbReference type="GO" id="GO:0004672">
    <property type="term" value="F:protein kinase activity"/>
    <property type="evidence" value="ECO:0007669"/>
    <property type="project" value="InterPro"/>
</dbReference>
<evidence type="ECO:0000256" key="10">
    <source>
        <dbReference type="PROSITE-ProRule" id="PRU10141"/>
    </source>
</evidence>
<dbReference type="Pfam" id="PF04564">
    <property type="entry name" value="U-box"/>
    <property type="match status" value="1"/>
</dbReference>
<name>A0A9E7G172_9LILI</name>
<dbReference type="OrthoDB" id="10064100at2759"/>
<keyword evidence="9 10" id="KW-0067">ATP-binding</keyword>
<evidence type="ECO:0000256" key="2">
    <source>
        <dbReference type="ARBA" id="ARBA00004906"/>
    </source>
</evidence>
<dbReference type="SMART" id="SM00504">
    <property type="entry name" value="Ubox"/>
    <property type="match status" value="1"/>
</dbReference>
<dbReference type="AlphaFoldDB" id="A0A9E7G172"/>
<dbReference type="InterPro" id="IPR001245">
    <property type="entry name" value="Ser-Thr/Tyr_kinase_cat_dom"/>
</dbReference>
<gene>
    <name evidence="13" type="ORF">MUK42_20171</name>
</gene>
<dbReference type="GO" id="GO:0016567">
    <property type="term" value="P:protein ubiquitination"/>
    <property type="evidence" value="ECO:0007669"/>
    <property type="project" value="InterPro"/>
</dbReference>
<feature type="binding site" evidence="10">
    <location>
        <position position="531"/>
    </location>
    <ligand>
        <name>ATP</name>
        <dbReference type="ChEBI" id="CHEBI:30616"/>
    </ligand>
</feature>
<dbReference type="SUPFAM" id="SSF56112">
    <property type="entry name" value="Protein kinase-like (PK-like)"/>
    <property type="match status" value="1"/>
</dbReference>
<keyword evidence="14" id="KW-1185">Reference proteome</keyword>
<evidence type="ECO:0000256" key="8">
    <source>
        <dbReference type="ARBA" id="ARBA00022786"/>
    </source>
</evidence>
<dbReference type="InterPro" id="IPR006016">
    <property type="entry name" value="UspA"/>
</dbReference>
<dbReference type="SUPFAM" id="SSF57850">
    <property type="entry name" value="RING/U-box"/>
    <property type="match status" value="1"/>
</dbReference>
<accession>A0A9E7G172</accession>
<dbReference type="Pfam" id="PF07714">
    <property type="entry name" value="PK_Tyr_Ser-Thr"/>
    <property type="match status" value="1"/>
</dbReference>
<dbReference type="CDD" id="cd16655">
    <property type="entry name" value="RING-Ubox_WDSUB1-like"/>
    <property type="match status" value="1"/>
</dbReference>
<dbReference type="GO" id="GO:0005524">
    <property type="term" value="F:ATP binding"/>
    <property type="evidence" value="ECO:0007669"/>
    <property type="project" value="UniProtKB-UniRule"/>
</dbReference>
<keyword evidence="4" id="KW-0723">Serine/threonine-protein kinase</keyword>
<dbReference type="CDD" id="cd01989">
    <property type="entry name" value="USP_STK_Ubox_N"/>
    <property type="match status" value="1"/>
</dbReference>
<dbReference type="PANTHER" id="PTHR45647:SF15">
    <property type="entry name" value="U-BOX DOMAIN-CONTAINING PROTEIN 35"/>
    <property type="match status" value="1"/>
</dbReference>
<dbReference type="Pfam" id="PF00582">
    <property type="entry name" value="Usp"/>
    <property type="match status" value="1"/>
</dbReference>
<proteinExistence type="predicted"/>
<evidence type="ECO:0000256" key="1">
    <source>
        <dbReference type="ARBA" id="ARBA00000900"/>
    </source>
</evidence>
<dbReference type="EC" id="2.3.2.27" evidence="3"/>
<dbReference type="InterPro" id="IPR013083">
    <property type="entry name" value="Znf_RING/FYVE/PHD"/>
</dbReference>
<evidence type="ECO:0000256" key="7">
    <source>
        <dbReference type="ARBA" id="ARBA00022777"/>
    </source>
</evidence>
<dbReference type="PROSITE" id="PS51698">
    <property type="entry name" value="U_BOX"/>
    <property type="match status" value="1"/>
</dbReference>
<evidence type="ECO:0000313" key="14">
    <source>
        <dbReference type="Proteomes" id="UP001055439"/>
    </source>
</evidence>
<dbReference type="InterPro" id="IPR017441">
    <property type="entry name" value="Protein_kinase_ATP_BS"/>
</dbReference>
<keyword evidence="7" id="KW-0418">Kinase</keyword>
<dbReference type="Gene3D" id="1.10.510.10">
    <property type="entry name" value="Transferase(Phosphotransferase) domain 1"/>
    <property type="match status" value="1"/>
</dbReference>
<comment type="pathway">
    <text evidence="2">Protein modification; protein ubiquitination.</text>
</comment>
<evidence type="ECO:0000259" key="12">
    <source>
        <dbReference type="PROSITE" id="PS51698"/>
    </source>
</evidence>